<comment type="caution">
    <text evidence="2">The sequence shown here is derived from an EMBL/GenBank/DDBJ whole genome shotgun (WGS) entry which is preliminary data.</text>
</comment>
<sequence length="63" mass="6919">MTKHFCRYLLLLFIVLSGCKGSEVEPQKALTLEEQQLLLGNPSGATADAGSPEIQTSRRLCRV</sequence>
<dbReference type="EMBL" id="LVWA01000008">
    <property type="protein sequence ID" value="OKL39522.1"/>
    <property type="molecule type" value="Genomic_DNA"/>
</dbReference>
<dbReference type="PROSITE" id="PS51257">
    <property type="entry name" value="PROKAR_LIPOPROTEIN"/>
    <property type="match status" value="1"/>
</dbReference>
<evidence type="ECO:0000313" key="2">
    <source>
        <dbReference type="EMBL" id="OKL39522.1"/>
    </source>
</evidence>
<gene>
    <name evidence="2" type="ORF">A3841_00805</name>
</gene>
<reference evidence="2 3" key="1">
    <citation type="submission" date="2016-03" db="EMBL/GenBank/DDBJ databases">
        <title>Genome sequence of Pontibacter sp. nov., of the family cytophagaceae, isolated from marine sediment of the Yellow Sea, China.</title>
        <authorList>
            <person name="Zhang G."/>
            <person name="Zhang R."/>
        </authorList>
    </citation>
    <scope>NUCLEOTIDE SEQUENCE [LARGE SCALE GENOMIC DNA]</scope>
    <source>
        <strain evidence="2 3">S10-8</strain>
    </source>
</reference>
<accession>A0A1Q5PBL9</accession>
<name>A0A1Q5PBL9_9BACT</name>
<evidence type="ECO:0000256" key="1">
    <source>
        <dbReference type="SAM" id="MobiDB-lite"/>
    </source>
</evidence>
<feature type="compositionally biased region" description="Polar residues" evidence="1">
    <location>
        <begin position="53"/>
        <end position="63"/>
    </location>
</feature>
<evidence type="ECO:0000313" key="3">
    <source>
        <dbReference type="Proteomes" id="UP000186551"/>
    </source>
</evidence>
<feature type="region of interest" description="Disordered" evidence="1">
    <location>
        <begin position="44"/>
        <end position="63"/>
    </location>
</feature>
<dbReference type="STRING" id="1797110.A3841_00805"/>
<organism evidence="2 3">
    <name type="scientific">Pontibacter flavimaris</name>
    <dbReference type="NCBI Taxonomy" id="1797110"/>
    <lineage>
        <taxon>Bacteria</taxon>
        <taxon>Pseudomonadati</taxon>
        <taxon>Bacteroidota</taxon>
        <taxon>Cytophagia</taxon>
        <taxon>Cytophagales</taxon>
        <taxon>Hymenobacteraceae</taxon>
        <taxon>Pontibacter</taxon>
    </lineage>
</organism>
<keyword evidence="3" id="KW-1185">Reference proteome</keyword>
<protein>
    <submittedName>
        <fullName evidence="2">Uncharacterized protein</fullName>
    </submittedName>
</protein>
<dbReference type="Proteomes" id="UP000186551">
    <property type="component" value="Unassembled WGS sequence"/>
</dbReference>
<proteinExistence type="predicted"/>
<dbReference type="AlphaFoldDB" id="A0A1Q5PBL9"/>